<dbReference type="Gene3D" id="2.170.130.10">
    <property type="entry name" value="TonB-dependent receptor, plug domain"/>
    <property type="match status" value="1"/>
</dbReference>
<dbReference type="SUPFAM" id="SSF56935">
    <property type="entry name" value="Porins"/>
    <property type="match status" value="1"/>
</dbReference>
<evidence type="ECO:0000313" key="6">
    <source>
        <dbReference type="Proteomes" id="UP000295620"/>
    </source>
</evidence>
<dbReference type="Proteomes" id="UP000295620">
    <property type="component" value="Unassembled WGS sequence"/>
</dbReference>
<keyword evidence="3" id="KW-0998">Cell outer membrane</keyword>
<feature type="domain" description="Outer membrane protein beta-barrel" evidence="4">
    <location>
        <begin position="386"/>
        <end position="788"/>
    </location>
</feature>
<dbReference type="RefSeq" id="WP_133575375.1">
    <property type="nucleotide sequence ID" value="NZ_SNYC01000004.1"/>
</dbReference>
<evidence type="ECO:0000313" key="5">
    <source>
        <dbReference type="EMBL" id="TDQ09275.1"/>
    </source>
</evidence>
<dbReference type="InterPro" id="IPR036942">
    <property type="entry name" value="Beta-barrel_TonB_sf"/>
</dbReference>
<name>A0A4R6SXS2_9SPHI</name>
<sequence length="802" mass="89462">MKTLIISLFFVLISLGAMALEKGIITGKVVEQVGALSIPSAVVAIYLPGSEQPLLTTPTDENGIFKFSNLKPGSYTLKVSYIGFTTLTVNQVVITTEIPEKNLGTLKLSSDQNNLGEVTISADKPVIQFSSDMITYNVEKSILAEGSTASDVLKNVPMVEIDMDGKASISGKRSTRIFIDGKPSDYMTSNIGDLLNVLPSDAIEKIEVMTNPPAKYSGDGEGIINIVMKKGFKIGFGGNAGITAGLQGNTNTNTNASYKSKNYSVNGGAAYNYTIGKNENHNYRENFFTDTTYYHDNYGNSENLGNGGNVRLAFDWDISKAQNLRLSTNFNTNSSTSNSGTDYHYLDEDLIENIDGDLDKRRLRNQSNTSDGNNHNFVFDVDYSIKTDTTGGKLSLGITYNDNQDERQRLLNRDYFLPETFRSSLQENNNEISNNGLNLNADYDKPVFKKRDQIELGIKFNYRKNNNDQLSQNFDYITQQYVINDNLSNEFLYYENIFAGYAAYNLRGKEWSAKAGLRAELTAVNFDLSAEDMYHIDPYLSLFPNFSVNRQFNKKYTVGAAYSVRVNRPRENALNPQINNNDPLNISFGNPDLSPAYVQQVELSFATYGQRWSFTPRLSYSTSKGVIERYRTVFETGISETTYDNIGAYKTYVLILNGNYRPTKTISSNANVSFSQDDYTSSLNSSLSRTGSSLRARFGMSMELPFKTAFEGNVNYANITNAQGRSKGSMTTWMGARKVFMKNKLSARVSINDPFGKRTNFSTNQGTNFIAQNYWASNSSNVTLSLNYRFTRVNKIPPPPKP</sequence>
<dbReference type="Gene3D" id="2.60.40.1120">
    <property type="entry name" value="Carboxypeptidase-like, regulatory domain"/>
    <property type="match status" value="1"/>
</dbReference>
<proteinExistence type="predicted"/>
<dbReference type="GO" id="GO:0009279">
    <property type="term" value="C:cell outer membrane"/>
    <property type="evidence" value="ECO:0007669"/>
    <property type="project" value="UniProtKB-SubCell"/>
</dbReference>
<dbReference type="InterPro" id="IPR041700">
    <property type="entry name" value="OMP_b-brl_3"/>
</dbReference>
<comment type="caution">
    <text evidence="5">The sequence shown here is derived from an EMBL/GenBank/DDBJ whole genome shotgun (WGS) entry which is preliminary data.</text>
</comment>
<evidence type="ECO:0000259" key="4">
    <source>
        <dbReference type="Pfam" id="PF14905"/>
    </source>
</evidence>
<dbReference type="Gene3D" id="2.40.170.20">
    <property type="entry name" value="TonB-dependent receptor, beta-barrel domain"/>
    <property type="match status" value="1"/>
</dbReference>
<reference evidence="5 6" key="1">
    <citation type="submission" date="2019-03" db="EMBL/GenBank/DDBJ databases">
        <title>Genomic Encyclopedia of Archaeal and Bacterial Type Strains, Phase II (KMG-II): from individual species to whole genera.</title>
        <authorList>
            <person name="Goeker M."/>
        </authorList>
    </citation>
    <scope>NUCLEOTIDE SEQUENCE [LARGE SCALE GENOMIC DNA]</scope>
    <source>
        <strain evidence="5 6">DSM 19035</strain>
    </source>
</reference>
<dbReference type="InterPro" id="IPR008969">
    <property type="entry name" value="CarboxyPept-like_regulatory"/>
</dbReference>
<dbReference type="SUPFAM" id="SSF49464">
    <property type="entry name" value="Carboxypeptidase regulatory domain-like"/>
    <property type="match status" value="1"/>
</dbReference>
<accession>A0A4R6SXS2</accession>
<keyword evidence="5" id="KW-0675">Receptor</keyword>
<gene>
    <name evidence="5" type="ORF">ATK78_1429</name>
</gene>
<keyword evidence="6" id="KW-1185">Reference proteome</keyword>
<evidence type="ECO:0000256" key="2">
    <source>
        <dbReference type="ARBA" id="ARBA00023136"/>
    </source>
</evidence>
<organism evidence="5 6">
    <name type="scientific">Pedobacter metabolipauper</name>
    <dbReference type="NCBI Taxonomy" id="425513"/>
    <lineage>
        <taxon>Bacteria</taxon>
        <taxon>Pseudomonadati</taxon>
        <taxon>Bacteroidota</taxon>
        <taxon>Sphingobacteriia</taxon>
        <taxon>Sphingobacteriales</taxon>
        <taxon>Sphingobacteriaceae</taxon>
        <taxon>Pedobacter</taxon>
    </lineage>
</organism>
<evidence type="ECO:0000256" key="1">
    <source>
        <dbReference type="ARBA" id="ARBA00004442"/>
    </source>
</evidence>
<evidence type="ECO:0000256" key="3">
    <source>
        <dbReference type="ARBA" id="ARBA00023237"/>
    </source>
</evidence>
<dbReference type="InterPro" id="IPR037066">
    <property type="entry name" value="Plug_dom_sf"/>
</dbReference>
<protein>
    <submittedName>
        <fullName evidence="5">Outer membrane receptor protein involved in Fe transport</fullName>
    </submittedName>
</protein>
<dbReference type="OrthoDB" id="606851at2"/>
<keyword evidence="2" id="KW-0472">Membrane</keyword>
<dbReference type="AlphaFoldDB" id="A0A4R6SXS2"/>
<dbReference type="Pfam" id="PF14905">
    <property type="entry name" value="OMP_b-brl_3"/>
    <property type="match status" value="1"/>
</dbReference>
<comment type="subcellular location">
    <subcellularLocation>
        <location evidence="1">Cell outer membrane</location>
    </subcellularLocation>
</comment>
<dbReference type="EMBL" id="SNYC01000004">
    <property type="protein sequence ID" value="TDQ09275.1"/>
    <property type="molecule type" value="Genomic_DNA"/>
</dbReference>
<dbReference type="Pfam" id="PF13620">
    <property type="entry name" value="CarboxypepD_reg"/>
    <property type="match status" value="1"/>
</dbReference>